<proteinExistence type="predicted"/>
<dbReference type="Pfam" id="PF13365">
    <property type="entry name" value="Trypsin_2"/>
    <property type="match status" value="1"/>
</dbReference>
<name>A0ABY8EUS4_MALFU</name>
<dbReference type="EMBL" id="CP046237">
    <property type="protein sequence ID" value="WFD49315.1"/>
    <property type="molecule type" value="Genomic_DNA"/>
</dbReference>
<accession>A0ABY8EUS4</accession>
<evidence type="ECO:0000313" key="3">
    <source>
        <dbReference type="Proteomes" id="UP000818624"/>
    </source>
</evidence>
<dbReference type="Proteomes" id="UP000818624">
    <property type="component" value="Chromosome 4"/>
</dbReference>
<reference evidence="2 3" key="1">
    <citation type="journal article" date="2020" name="Elife">
        <title>Loss of centromere function drives karyotype evolution in closely related Malassezia species.</title>
        <authorList>
            <person name="Sankaranarayanan S.R."/>
            <person name="Ianiri G."/>
            <person name="Coelho M.A."/>
            <person name="Reza M.H."/>
            <person name="Thimmappa B.C."/>
            <person name="Ganguly P."/>
            <person name="Vadnala R.N."/>
            <person name="Sun S."/>
            <person name="Siddharthan R."/>
            <person name="Tellgren-Roth C."/>
            <person name="Dawson T.L."/>
            <person name="Heitman J."/>
            <person name="Sanyal K."/>
        </authorList>
    </citation>
    <scope>NUCLEOTIDE SEQUENCE [LARGE SCALE GENOMIC DNA]</scope>
    <source>
        <strain evidence="2">CBS14141</strain>
    </source>
</reference>
<feature type="compositionally biased region" description="Basic and acidic residues" evidence="1">
    <location>
        <begin position="147"/>
        <end position="157"/>
    </location>
</feature>
<dbReference type="InterPro" id="IPR009003">
    <property type="entry name" value="Peptidase_S1_PA"/>
</dbReference>
<dbReference type="SUPFAM" id="SSF50494">
    <property type="entry name" value="Trypsin-like serine proteases"/>
    <property type="match status" value="1"/>
</dbReference>
<evidence type="ECO:0000256" key="1">
    <source>
        <dbReference type="SAM" id="MobiDB-lite"/>
    </source>
</evidence>
<keyword evidence="3" id="KW-1185">Reference proteome</keyword>
<feature type="region of interest" description="Disordered" evidence="1">
    <location>
        <begin position="136"/>
        <end position="157"/>
    </location>
</feature>
<sequence length="514" mass="55039">MPTPRMVPFPRAPRGQVARLLRPVLLTPRRTYAVPVNPSTSVDHMLGTAVPAPPAASSRPADDGEDADMFNYMLDSNTSNRDLAGHRARVEKLRGQATGGSRRSTSVPGSDKLFAQSLEDSLVRWTEESKFLPPRATPAVKPVADPEEPHRVEHSEEDRSAIERYVIAAARAMDQQQGLRGTLSLVELEKALAERVNEQLSIELPYEPMPKQERRVSLISANSADEEVAAATDDGVLLLCFVDDIGGGKERVSLCTGFAVQGGERLGHGDGAGRGALVVSCVHTLEGAADKAAERKSRGVALAVTRQGHIYPIRSLLSNLPDADLSLLQLDDTPVQVDAVTSTLHTVEGGALRTLPVSPYPAVVNTELSISSFGGWLPAGANNGPGTGAFPALTDHDVVRNRWARATLTGYKDPIGRVAETGTYDELAQLSFKLRDDTPETPAALQGANLRRTMSYFPLPGSSGGPVVDVETGSVVGIVRGHRTSQLHGSRGDAVPAEKIFEFFALPGFGKHRR</sequence>
<protein>
    <submittedName>
        <fullName evidence="2">Uncharacterized protein</fullName>
    </submittedName>
</protein>
<organism evidence="2 3">
    <name type="scientific">Malassezia furfur</name>
    <name type="common">Pityriasis versicolor infection agent</name>
    <name type="synonym">Pityrosporum furfur</name>
    <dbReference type="NCBI Taxonomy" id="55194"/>
    <lineage>
        <taxon>Eukaryota</taxon>
        <taxon>Fungi</taxon>
        <taxon>Dikarya</taxon>
        <taxon>Basidiomycota</taxon>
        <taxon>Ustilaginomycotina</taxon>
        <taxon>Malasseziomycetes</taxon>
        <taxon>Malasseziales</taxon>
        <taxon>Malasseziaceae</taxon>
        <taxon>Malassezia</taxon>
    </lineage>
</organism>
<evidence type="ECO:0000313" key="2">
    <source>
        <dbReference type="EMBL" id="WFD49315.1"/>
    </source>
</evidence>
<gene>
    <name evidence="2" type="ORF">GLX27_003995</name>
</gene>